<keyword evidence="7" id="KW-1185">Reference proteome</keyword>
<dbReference type="Proteomes" id="UP000267289">
    <property type="component" value="Unassembled WGS sequence"/>
</dbReference>
<feature type="chain" id="PRO_5019780500" evidence="5">
    <location>
        <begin position="35"/>
        <end position="244"/>
    </location>
</feature>
<reference evidence="6 7" key="1">
    <citation type="submission" date="2018-09" db="EMBL/GenBank/DDBJ databases">
        <authorList>
            <person name="Tagini F."/>
        </authorList>
    </citation>
    <scope>NUCLEOTIDE SEQUENCE [LARGE SCALE GENOMIC DNA]</scope>
    <source>
        <strain evidence="6 7">MK13</strain>
    </source>
</reference>
<dbReference type="GO" id="GO:0050525">
    <property type="term" value="F:cutinase activity"/>
    <property type="evidence" value="ECO:0007669"/>
    <property type="project" value="UniProtKB-EC"/>
</dbReference>
<organism evidence="6 7">
    <name type="scientific">Mycobacterium innocens</name>
    <dbReference type="NCBI Taxonomy" id="2341083"/>
    <lineage>
        <taxon>Bacteria</taxon>
        <taxon>Bacillati</taxon>
        <taxon>Actinomycetota</taxon>
        <taxon>Actinomycetes</taxon>
        <taxon>Mycobacteriales</taxon>
        <taxon>Mycobacteriaceae</taxon>
        <taxon>Mycobacterium</taxon>
    </lineage>
</organism>
<keyword evidence="3 6" id="KW-0378">Hydrolase</keyword>
<dbReference type="RefSeq" id="WP_425271563.1">
    <property type="nucleotide sequence ID" value="NZ_UPHQ01000272.1"/>
</dbReference>
<dbReference type="SUPFAM" id="SSF53474">
    <property type="entry name" value="alpha/beta-Hydrolases"/>
    <property type="match status" value="1"/>
</dbReference>
<name>A0A498QJA6_9MYCO</name>
<accession>A0A498QJA6</accession>
<keyword evidence="4" id="KW-1015">Disulfide bond</keyword>
<evidence type="ECO:0000256" key="5">
    <source>
        <dbReference type="SAM" id="SignalP"/>
    </source>
</evidence>
<dbReference type="SMART" id="SM01110">
    <property type="entry name" value="Cutinase"/>
    <property type="match status" value="1"/>
</dbReference>
<comment type="similarity">
    <text evidence="1">Belongs to the cutinase family.</text>
</comment>
<keyword evidence="2" id="KW-0719">Serine esterase</keyword>
<dbReference type="Pfam" id="PF01083">
    <property type="entry name" value="Cutinase"/>
    <property type="match status" value="1"/>
</dbReference>
<dbReference type="EMBL" id="UPHQ01000272">
    <property type="protein sequence ID" value="VBA44592.1"/>
    <property type="molecule type" value="Genomic_DNA"/>
</dbReference>
<keyword evidence="5" id="KW-0732">Signal</keyword>
<protein>
    <submittedName>
        <fullName evidence="6">Putative cutinase</fullName>
        <ecNumber evidence="6">3.1.1.74</ecNumber>
    </submittedName>
</protein>
<evidence type="ECO:0000256" key="1">
    <source>
        <dbReference type="ARBA" id="ARBA00007534"/>
    </source>
</evidence>
<proteinExistence type="inferred from homology"/>
<dbReference type="PANTHER" id="PTHR33630">
    <property type="entry name" value="CUTINASE RV1984C-RELATED-RELATED"/>
    <property type="match status" value="1"/>
</dbReference>
<sequence>MTAMGQRWLTAKFAWVRRLTTGVAVVVGTSVALAAAPAVQVPSASAEPCPDVEVLFARGTGEPPGIGNIGASFVEALRSQIGSRSLGVYAINYPASSDLSSSDFPLTVIDGVRDASTHIESMAASCPATRQILGGYSQGAAVAGYVTSAAVPPGVPAAAVPAPMPAEIANHVAAVTLFGTPSGQFLNRYGAPPITIGPLYQPKTIELCANGDGVCGAGNDPVAHVSYAMNGMTGQGADFAARHL</sequence>
<dbReference type="Gene3D" id="3.40.50.1820">
    <property type="entry name" value="alpha/beta hydrolase"/>
    <property type="match status" value="1"/>
</dbReference>
<dbReference type="EC" id="3.1.1.74" evidence="6"/>
<dbReference type="InterPro" id="IPR029058">
    <property type="entry name" value="AB_hydrolase_fold"/>
</dbReference>
<evidence type="ECO:0000313" key="7">
    <source>
        <dbReference type="Proteomes" id="UP000267289"/>
    </source>
</evidence>
<dbReference type="InterPro" id="IPR000675">
    <property type="entry name" value="Cutinase/axe"/>
</dbReference>
<dbReference type="AlphaFoldDB" id="A0A498QJA6"/>
<gene>
    <name evidence="6" type="ORF">LAUMK13_05103</name>
</gene>
<dbReference type="PANTHER" id="PTHR33630:SF9">
    <property type="entry name" value="CUTINASE 4"/>
    <property type="match status" value="1"/>
</dbReference>
<evidence type="ECO:0000256" key="2">
    <source>
        <dbReference type="ARBA" id="ARBA00022487"/>
    </source>
</evidence>
<evidence type="ECO:0000256" key="4">
    <source>
        <dbReference type="ARBA" id="ARBA00023157"/>
    </source>
</evidence>
<evidence type="ECO:0000256" key="3">
    <source>
        <dbReference type="ARBA" id="ARBA00022801"/>
    </source>
</evidence>
<evidence type="ECO:0000313" key="6">
    <source>
        <dbReference type="EMBL" id="VBA44592.1"/>
    </source>
</evidence>
<feature type="signal peptide" evidence="5">
    <location>
        <begin position="1"/>
        <end position="34"/>
    </location>
</feature>